<dbReference type="Proteomes" id="UP001556367">
    <property type="component" value="Unassembled WGS sequence"/>
</dbReference>
<gene>
    <name evidence="1" type="ORF">HGRIS_009843</name>
</gene>
<reference evidence="2" key="1">
    <citation type="submission" date="2024-06" db="EMBL/GenBank/DDBJ databases">
        <title>Multi-omics analyses provide insights into the biosynthesis of the anticancer antibiotic pleurotin in Hohenbuehelia grisea.</title>
        <authorList>
            <person name="Weaver J.A."/>
            <person name="Alberti F."/>
        </authorList>
    </citation>
    <scope>NUCLEOTIDE SEQUENCE [LARGE SCALE GENOMIC DNA]</scope>
    <source>
        <strain evidence="2">T-177</strain>
    </source>
</reference>
<dbReference type="EMBL" id="JASNQZ010000012">
    <property type="protein sequence ID" value="KAL0949807.1"/>
    <property type="molecule type" value="Genomic_DNA"/>
</dbReference>
<sequence length="158" mass="17767">MDFYYDAILIPSDGRVPTLVSLGASRTPDGRGVIPHPEQYMDWVPDNLGARVWMYLRVESLEGMNLKFAKPYIIFYPVLSKDGQAFPVNKNVQEMKGTASRHEGAWRGNLIIAKYDISKGPTGPTPFPSMINASMADFPLIKNYLITHAPPMVPQQRR</sequence>
<keyword evidence="2" id="KW-1185">Reference proteome</keyword>
<organism evidence="1 2">
    <name type="scientific">Hohenbuehelia grisea</name>
    <dbReference type="NCBI Taxonomy" id="104357"/>
    <lineage>
        <taxon>Eukaryota</taxon>
        <taxon>Fungi</taxon>
        <taxon>Dikarya</taxon>
        <taxon>Basidiomycota</taxon>
        <taxon>Agaricomycotina</taxon>
        <taxon>Agaricomycetes</taxon>
        <taxon>Agaricomycetidae</taxon>
        <taxon>Agaricales</taxon>
        <taxon>Pleurotineae</taxon>
        <taxon>Pleurotaceae</taxon>
        <taxon>Hohenbuehelia</taxon>
    </lineage>
</organism>
<evidence type="ECO:0000313" key="2">
    <source>
        <dbReference type="Proteomes" id="UP001556367"/>
    </source>
</evidence>
<comment type="caution">
    <text evidence="1">The sequence shown here is derived from an EMBL/GenBank/DDBJ whole genome shotgun (WGS) entry which is preliminary data.</text>
</comment>
<accession>A0ABR3J2D7</accession>
<evidence type="ECO:0000313" key="1">
    <source>
        <dbReference type="EMBL" id="KAL0949807.1"/>
    </source>
</evidence>
<proteinExistence type="predicted"/>
<name>A0ABR3J2D7_9AGAR</name>
<protein>
    <submittedName>
        <fullName evidence="1">Uncharacterized protein</fullName>
    </submittedName>
</protein>